<sequence>MTKDSLVHVVRNTRRDLTGRPGTPAGRELLALAGRLAKVGDAGGAAVWLAGLNRWHNDHGAFIRQRTMASSDPSDPRARAGRRWWWTHERLRRAYFRLVRLNRRGELFAFCDPDLVAGGPVPSTTNRIEGGVNADVKRVLDAHRGLTGEHMRRCCEWVVYMKSRDPDPESFVTPECWRAKRTRREEPDGPAPGTETAVQLPTTGVDAYESGFGIRKGWAGRS</sequence>
<reference evidence="2 3" key="1">
    <citation type="journal article" date="2017" name="BMC Genomics">
        <title>Comparative genomic and phylogenomic analyses of the Bifidobacteriaceae family.</title>
        <authorList>
            <person name="Lugli G.A."/>
            <person name="Milani C."/>
            <person name="Turroni F."/>
            <person name="Duranti S."/>
            <person name="Mancabelli L."/>
            <person name="Mangifesta M."/>
            <person name="Ferrario C."/>
            <person name="Modesto M."/>
            <person name="Mattarelli P."/>
            <person name="Jiri K."/>
            <person name="van Sinderen D."/>
            <person name="Ventura M."/>
        </authorList>
    </citation>
    <scope>NUCLEOTIDE SEQUENCE [LARGE SCALE GENOMIC DNA]</scope>
    <source>
        <strain evidence="2 3">DSM 28807</strain>
    </source>
</reference>
<evidence type="ECO:0000313" key="2">
    <source>
        <dbReference type="EMBL" id="OZG62780.1"/>
    </source>
</evidence>
<dbReference type="EMBL" id="MWWX01000004">
    <property type="protein sequence ID" value="OZG62780.1"/>
    <property type="molecule type" value="Genomic_DNA"/>
</dbReference>
<proteinExistence type="predicted"/>
<evidence type="ECO:0000313" key="3">
    <source>
        <dbReference type="Proteomes" id="UP000216352"/>
    </source>
</evidence>
<keyword evidence="3" id="KW-1185">Reference proteome</keyword>
<gene>
    <name evidence="2" type="ORF">BLEM_0697</name>
</gene>
<evidence type="ECO:0000256" key="1">
    <source>
        <dbReference type="SAM" id="MobiDB-lite"/>
    </source>
</evidence>
<feature type="region of interest" description="Disordered" evidence="1">
    <location>
        <begin position="181"/>
        <end position="204"/>
    </location>
</feature>
<comment type="caution">
    <text evidence="2">The sequence shown here is derived from an EMBL/GenBank/DDBJ whole genome shotgun (WGS) entry which is preliminary data.</text>
</comment>
<organism evidence="2 3">
    <name type="scientific">Bifidobacterium lemurum</name>
    <dbReference type="NCBI Taxonomy" id="1603886"/>
    <lineage>
        <taxon>Bacteria</taxon>
        <taxon>Bacillati</taxon>
        <taxon>Actinomycetota</taxon>
        <taxon>Actinomycetes</taxon>
        <taxon>Bifidobacteriales</taxon>
        <taxon>Bifidobacteriaceae</taxon>
        <taxon>Bifidobacterium</taxon>
    </lineage>
</organism>
<accession>A0A261FUB9</accession>
<dbReference type="RefSeq" id="WP_143249035.1">
    <property type="nucleotide sequence ID" value="NZ_MWWX01000004.1"/>
</dbReference>
<protein>
    <submittedName>
        <fullName evidence="2">Transposase</fullName>
    </submittedName>
</protein>
<name>A0A261FUB9_9BIFI</name>
<dbReference type="Proteomes" id="UP000216352">
    <property type="component" value="Unassembled WGS sequence"/>
</dbReference>
<dbReference type="AlphaFoldDB" id="A0A261FUB9"/>